<organism evidence="4 7">
    <name type="scientific">Actinotignum timonense</name>
    <dbReference type="NCBI Taxonomy" id="1870995"/>
    <lineage>
        <taxon>Bacteria</taxon>
        <taxon>Bacillati</taxon>
        <taxon>Actinomycetota</taxon>
        <taxon>Actinomycetes</taxon>
        <taxon>Actinomycetales</taxon>
        <taxon>Actinomycetaceae</taxon>
        <taxon>Actinotignum</taxon>
    </lineage>
</organism>
<comment type="caution">
    <text evidence="2">Lacks conserved residue(s) required for the propagation of feature annotation.</text>
</comment>
<dbReference type="RefSeq" id="WP_087069991.1">
    <property type="nucleotide sequence ID" value="NZ_CAUPFC010000018.1"/>
</dbReference>
<dbReference type="Gene3D" id="3.40.1090.10">
    <property type="entry name" value="Cytosolic phospholipase A2 catalytic domain"/>
    <property type="match status" value="1"/>
</dbReference>
<evidence type="ECO:0000313" key="7">
    <source>
        <dbReference type="Proteomes" id="UP001288320"/>
    </source>
</evidence>
<dbReference type="InterPro" id="IPR002641">
    <property type="entry name" value="PNPLA_dom"/>
</dbReference>
<feature type="active site" description="Proton acceptor" evidence="2">
    <location>
        <position position="167"/>
    </location>
</feature>
<evidence type="ECO:0000256" key="1">
    <source>
        <dbReference type="ARBA" id="ARBA00023098"/>
    </source>
</evidence>
<sequence length="293" mass="31932">MSRIAETALVFEGGGMRASATAPVVIKLIEAGLEFPHVSGISAGSSHVANYLSRDPLRARRSFVEFGADPNIGNWRTFLSGKGAFNSDYIYLHTSRPGQALPFDFETFQSTPGDFDISAFRLSDGAAVHWHRGDIKVLDDLLVRVQASSTMPGIMPFVTLDGELYADGALGPSGGIPIDAAEAAGFERAVVIMTKPRDYVRPAPSRKASALIRAAFRKYPHLVTALEERAAKYNATRVHLFDLEARGRAYLYFPRHQLTSNRETNVAKLEASFAAGTAQINEDFPAILRFLGV</sequence>
<feature type="domain" description="PNPLA" evidence="3">
    <location>
        <begin position="9"/>
        <end position="182"/>
    </location>
</feature>
<dbReference type="Pfam" id="PF01734">
    <property type="entry name" value="Patatin"/>
    <property type="match status" value="1"/>
</dbReference>
<dbReference type="GO" id="GO:0016042">
    <property type="term" value="P:lipid catabolic process"/>
    <property type="evidence" value="ECO:0007669"/>
    <property type="project" value="UniProtKB-UniRule"/>
</dbReference>
<keyword evidence="2" id="KW-0378">Hydrolase</keyword>
<evidence type="ECO:0000256" key="2">
    <source>
        <dbReference type="PROSITE-ProRule" id="PRU01161"/>
    </source>
</evidence>
<dbReference type="GO" id="GO:0016787">
    <property type="term" value="F:hydrolase activity"/>
    <property type="evidence" value="ECO:0007669"/>
    <property type="project" value="UniProtKB-UniRule"/>
</dbReference>
<feature type="short sequence motif" description="GXSXG" evidence="2">
    <location>
        <begin position="40"/>
        <end position="44"/>
    </location>
</feature>
<dbReference type="InterPro" id="IPR045943">
    <property type="entry name" value="DUF6363"/>
</dbReference>
<dbReference type="GeneID" id="92813478"/>
<dbReference type="InterPro" id="IPR016035">
    <property type="entry name" value="Acyl_Trfase/lysoPLipase"/>
</dbReference>
<keyword evidence="2" id="KW-0442">Lipid degradation</keyword>
<dbReference type="EMBL" id="JAWNFV010000012">
    <property type="protein sequence ID" value="MDY5140913.1"/>
    <property type="molecule type" value="Genomic_DNA"/>
</dbReference>
<accession>A0AAW9HD38</accession>
<dbReference type="InterPro" id="IPR037483">
    <property type="entry name" value="YjjU-like"/>
</dbReference>
<dbReference type="Proteomes" id="UP001284901">
    <property type="component" value="Unassembled WGS sequence"/>
</dbReference>
<evidence type="ECO:0000313" key="5">
    <source>
        <dbReference type="EMBL" id="MDY5145817.1"/>
    </source>
</evidence>
<keyword evidence="1 2" id="KW-0443">Lipid metabolism</keyword>
<protein>
    <submittedName>
        <fullName evidence="4">Patatin family protein</fullName>
    </submittedName>
</protein>
<dbReference type="PROSITE" id="PS51635">
    <property type="entry name" value="PNPLA"/>
    <property type="match status" value="1"/>
</dbReference>
<dbReference type="AlphaFoldDB" id="A0AAW9HD38"/>
<keyword evidence="6" id="KW-1185">Reference proteome</keyword>
<gene>
    <name evidence="4" type="ORF">R6G74_06270</name>
    <name evidence="5" type="ORF">R6P33_02100</name>
</gene>
<comment type="caution">
    <text evidence="4">The sequence shown here is derived from an EMBL/GenBank/DDBJ whole genome shotgun (WGS) entry which is preliminary data.</text>
</comment>
<dbReference type="SUPFAM" id="SSF52151">
    <property type="entry name" value="FabD/lysophospholipase-like"/>
    <property type="match status" value="1"/>
</dbReference>
<evidence type="ECO:0000313" key="4">
    <source>
        <dbReference type="EMBL" id="MDY5140913.1"/>
    </source>
</evidence>
<evidence type="ECO:0000313" key="6">
    <source>
        <dbReference type="Proteomes" id="UP001284901"/>
    </source>
</evidence>
<evidence type="ECO:0000259" key="3">
    <source>
        <dbReference type="PROSITE" id="PS51635"/>
    </source>
</evidence>
<feature type="active site" description="Nucleophile" evidence="2">
    <location>
        <position position="42"/>
    </location>
</feature>
<dbReference type="Proteomes" id="UP001288320">
    <property type="component" value="Unassembled WGS sequence"/>
</dbReference>
<name>A0AAW9HD38_9ACTO</name>
<dbReference type="EMBL" id="JAWNFY010000004">
    <property type="protein sequence ID" value="MDY5145817.1"/>
    <property type="molecule type" value="Genomic_DNA"/>
</dbReference>
<proteinExistence type="predicted"/>
<feature type="short sequence motif" description="DGA/G" evidence="2">
    <location>
        <begin position="167"/>
        <end position="169"/>
    </location>
</feature>
<dbReference type="CDD" id="cd07208">
    <property type="entry name" value="Pat_hypo_Ecoli_yjju_like"/>
    <property type="match status" value="1"/>
</dbReference>
<dbReference type="Pfam" id="PF19890">
    <property type="entry name" value="DUF6363"/>
    <property type="match status" value="1"/>
</dbReference>
<reference evidence="4 6" key="1">
    <citation type="submission" date="2023-10" db="EMBL/GenBank/DDBJ databases">
        <title>Whole Genome based description of the genera Actinobaculum and Actinotignum reveals a complex phylogenetic relationship within the species included in the genus Actinotignum.</title>
        <authorList>
            <person name="Jensen C.S."/>
            <person name="Dargis R."/>
            <person name="Kemp M."/>
            <person name="Christensen J.J."/>
        </authorList>
    </citation>
    <scope>NUCLEOTIDE SEQUENCE</scope>
    <source>
        <strain evidence="5 6">SLA_B089</strain>
        <strain evidence="4">SLA_B245</strain>
    </source>
</reference>